<organism evidence="2">
    <name type="scientific">Pontimicrobium sp. SW4</name>
    <dbReference type="NCBI Taxonomy" id="3153519"/>
    <lineage>
        <taxon>Bacteria</taxon>
        <taxon>Pseudomonadati</taxon>
        <taxon>Bacteroidota</taxon>
        <taxon>Flavobacteriia</taxon>
        <taxon>Flavobacteriales</taxon>
        <taxon>Flavobacteriaceae</taxon>
        <taxon>Pontimicrobium</taxon>
    </lineage>
</organism>
<dbReference type="Gene3D" id="3.10.450.50">
    <property type="match status" value="1"/>
</dbReference>
<accession>A0AAU7BW66</accession>
<sequence>MKKTLLLLAIFLGILSANAQTETEKINKPLMDYIEGTANGEPDRLKRAFHPDFNLYFVKNDSVNIWSGKGYISNVKQGKKSNRIGKIVSVDYENDAAIAKIEIDMPDRKRLYTDYLMLLNVKGEWKIIHKSFTFVEY</sequence>
<protein>
    <submittedName>
        <fullName evidence="2">Nuclear transport factor 2 family protein</fullName>
    </submittedName>
</protein>
<keyword evidence="1" id="KW-0732">Signal</keyword>
<evidence type="ECO:0000313" key="2">
    <source>
        <dbReference type="EMBL" id="XBG62212.1"/>
    </source>
</evidence>
<dbReference type="SUPFAM" id="SSF54427">
    <property type="entry name" value="NTF2-like"/>
    <property type="match status" value="1"/>
</dbReference>
<proteinExistence type="predicted"/>
<dbReference type="EMBL" id="CP157199">
    <property type="protein sequence ID" value="XBG62212.1"/>
    <property type="molecule type" value="Genomic_DNA"/>
</dbReference>
<name>A0AAU7BW66_9FLAO</name>
<dbReference type="Pfam" id="PF12893">
    <property type="entry name" value="Lumazine_bd_2"/>
    <property type="match status" value="1"/>
</dbReference>
<feature type="chain" id="PRO_5043515183" evidence="1">
    <location>
        <begin position="20"/>
        <end position="137"/>
    </location>
</feature>
<feature type="signal peptide" evidence="1">
    <location>
        <begin position="1"/>
        <end position="19"/>
    </location>
</feature>
<dbReference type="RefSeq" id="WP_347925279.1">
    <property type="nucleotide sequence ID" value="NZ_CP157199.1"/>
</dbReference>
<gene>
    <name evidence="2" type="ORF">ABGB03_04750</name>
</gene>
<dbReference type="AlphaFoldDB" id="A0AAU7BW66"/>
<dbReference type="InterPro" id="IPR039437">
    <property type="entry name" value="FrzH/put_lumazine-bd"/>
</dbReference>
<dbReference type="InterPro" id="IPR032710">
    <property type="entry name" value="NTF2-like_dom_sf"/>
</dbReference>
<reference evidence="2" key="1">
    <citation type="submission" date="2024-05" db="EMBL/GenBank/DDBJ databases">
        <title>Pontimicrobium maritimus sp. nov., isolated form sea water.</title>
        <authorList>
            <person name="Muhammad N."/>
            <person name="Vuong T.Q."/>
            <person name="Han H.L."/>
            <person name="Kim S.-G."/>
        </authorList>
    </citation>
    <scope>NUCLEOTIDE SEQUENCE</scope>
    <source>
        <strain evidence="2">SW4</strain>
    </source>
</reference>
<evidence type="ECO:0000256" key="1">
    <source>
        <dbReference type="SAM" id="SignalP"/>
    </source>
</evidence>